<dbReference type="AlphaFoldDB" id="A0AAD6GWR2"/>
<dbReference type="GO" id="GO:0003723">
    <property type="term" value="F:RNA binding"/>
    <property type="evidence" value="ECO:0007669"/>
    <property type="project" value="UniProtKB-UniRule"/>
</dbReference>
<dbReference type="CDD" id="cd00590">
    <property type="entry name" value="RRM_SF"/>
    <property type="match status" value="1"/>
</dbReference>
<feature type="region of interest" description="Disordered" evidence="3">
    <location>
        <begin position="542"/>
        <end position="652"/>
    </location>
</feature>
<dbReference type="Proteomes" id="UP001216150">
    <property type="component" value="Unassembled WGS sequence"/>
</dbReference>
<feature type="compositionally biased region" description="Low complexity" evidence="3">
    <location>
        <begin position="339"/>
        <end position="349"/>
    </location>
</feature>
<dbReference type="InterPro" id="IPR052462">
    <property type="entry name" value="SLIRP/GR-RBP-like"/>
</dbReference>
<feature type="region of interest" description="Disordered" evidence="3">
    <location>
        <begin position="668"/>
        <end position="798"/>
    </location>
</feature>
<dbReference type="InterPro" id="IPR000504">
    <property type="entry name" value="RRM_dom"/>
</dbReference>
<feature type="compositionally biased region" description="Low complexity" evidence="3">
    <location>
        <begin position="686"/>
        <end position="696"/>
    </location>
</feature>
<dbReference type="SMART" id="SM00360">
    <property type="entry name" value="RRM"/>
    <property type="match status" value="1"/>
</dbReference>
<dbReference type="EMBL" id="JAQJAC010000003">
    <property type="protein sequence ID" value="KAJ5590909.1"/>
    <property type="molecule type" value="Genomic_DNA"/>
</dbReference>
<protein>
    <recommendedName>
        <fullName evidence="4">RRM domain-containing protein</fullName>
    </recommendedName>
</protein>
<feature type="compositionally biased region" description="Polar residues" evidence="3">
    <location>
        <begin position="357"/>
        <end position="369"/>
    </location>
</feature>
<proteinExistence type="predicted"/>
<name>A0AAD6GWR2_9EURO</name>
<keyword evidence="1 2" id="KW-0694">RNA-binding</keyword>
<feature type="compositionally biased region" description="Polar residues" evidence="3">
    <location>
        <begin position="553"/>
        <end position="569"/>
    </location>
</feature>
<feature type="compositionally biased region" description="Polar residues" evidence="3">
    <location>
        <begin position="177"/>
        <end position="201"/>
    </location>
</feature>
<feature type="compositionally biased region" description="Polar residues" evidence="3">
    <location>
        <begin position="715"/>
        <end position="732"/>
    </location>
</feature>
<sequence length="854" mass="92484">MLKPFQIRDLQGPPLRDQEGVLMVLVGSSFELSQRLDEPVDMEMIPGSGDELKQMHLFDIRRSNSVTKLWKRFEYKAEDTAESTQVRSNVATDNELAVPADTSTFSPTEAPAPLLSGYEAELANLAQSPTTSLPDRSRRTSTSGPESNTRQGSQQDSQPLMAAFEAELANLMRPSDDSTPTQQAESISQPDQGRGSSSQRTPHPVEILAAQLLSHLSSGANMVQSEFAVRLPELQRQLRDARSQLRDAQRSLPENVRTSLQQLLATIEAQMKIALENLPDGGRQFATDAINTGRPMAENAADSLRSMASEFNEFGTSLYAAFEQEFLRGGFPSGIPGFNSTTSTNTTNSASPGPANDSASSDTSFQGTECSPMDANKEAPVATQAPFAPAMPPVSDKTNQNARNSGEEAANPHLYEGHPSWMAPPPPLLPHLHLFLRSHLILQLIGDPLTPRASGPVQAMGNVGYNVSPRMIQDVFASKGFIVHVDLPLDTASGKHAGFGYLHFPSKYPAVAAIDALQGTCIDGYAINLEFNESMPIENVRTTSHSNHKAAPASNSEQVTRNHLAQQDSSTKRRKSVTFKEPSSATDEASDATLSGANASELPPLIDLSAGDSSETTLVSSHAVENNSKSTVAERDPTFSSFNPEQEMSRFPPVSQLEAQLLAERSEQYANKASAHSRPNPESSLRRSLTTSGTGRQPASDLTRPSLRRPKSFMSAHSNTSQAIPSDETSFSKLRRRASERHGLRSGAETDTWARLDRRERRRSRSSSQQSTPGSFPVDQPTQSSVPSGSECGSRHGSEIDDCVSSLIDMGYGTAEDGGPMRMAIYAAAANCNVLDAIEMIEEERKAYASHKQT</sequence>
<feature type="compositionally biased region" description="Polar residues" evidence="3">
    <location>
        <begin position="581"/>
        <end position="598"/>
    </location>
</feature>
<evidence type="ECO:0000313" key="6">
    <source>
        <dbReference type="Proteomes" id="UP001216150"/>
    </source>
</evidence>
<feature type="compositionally biased region" description="Polar residues" evidence="3">
    <location>
        <begin position="611"/>
        <end position="631"/>
    </location>
</feature>
<organism evidence="5 6">
    <name type="scientific">Penicillium hetheringtonii</name>
    <dbReference type="NCBI Taxonomy" id="911720"/>
    <lineage>
        <taxon>Eukaryota</taxon>
        <taxon>Fungi</taxon>
        <taxon>Dikarya</taxon>
        <taxon>Ascomycota</taxon>
        <taxon>Pezizomycotina</taxon>
        <taxon>Eurotiomycetes</taxon>
        <taxon>Eurotiomycetidae</taxon>
        <taxon>Eurotiales</taxon>
        <taxon>Aspergillaceae</taxon>
        <taxon>Penicillium</taxon>
    </lineage>
</organism>
<feature type="region of interest" description="Disordered" evidence="3">
    <location>
        <begin position="127"/>
        <end position="158"/>
    </location>
</feature>
<feature type="region of interest" description="Disordered" evidence="3">
    <location>
        <begin position="338"/>
        <end position="417"/>
    </location>
</feature>
<accession>A0AAD6GWR2</accession>
<dbReference type="SUPFAM" id="SSF54928">
    <property type="entry name" value="RNA-binding domain, RBD"/>
    <property type="match status" value="1"/>
</dbReference>
<dbReference type="PANTHER" id="PTHR48027">
    <property type="entry name" value="HETEROGENEOUS NUCLEAR RIBONUCLEOPROTEIN 87F-RELATED"/>
    <property type="match status" value="1"/>
</dbReference>
<feature type="region of interest" description="Disordered" evidence="3">
    <location>
        <begin position="173"/>
        <end position="201"/>
    </location>
</feature>
<dbReference type="Pfam" id="PF00076">
    <property type="entry name" value="RRM_1"/>
    <property type="match status" value="1"/>
</dbReference>
<evidence type="ECO:0000256" key="2">
    <source>
        <dbReference type="PROSITE-ProRule" id="PRU00176"/>
    </source>
</evidence>
<dbReference type="PROSITE" id="PS50102">
    <property type="entry name" value="RRM"/>
    <property type="match status" value="1"/>
</dbReference>
<keyword evidence="6" id="KW-1185">Reference proteome</keyword>
<evidence type="ECO:0000313" key="5">
    <source>
        <dbReference type="EMBL" id="KAJ5590909.1"/>
    </source>
</evidence>
<feature type="region of interest" description="Disordered" evidence="3">
    <location>
        <begin position="86"/>
        <end position="112"/>
    </location>
</feature>
<dbReference type="InterPro" id="IPR035979">
    <property type="entry name" value="RBD_domain_sf"/>
</dbReference>
<dbReference type="InterPro" id="IPR012677">
    <property type="entry name" value="Nucleotide-bd_a/b_plait_sf"/>
</dbReference>
<dbReference type="Gene3D" id="3.30.70.330">
    <property type="match status" value="1"/>
</dbReference>
<feature type="domain" description="RRM" evidence="4">
    <location>
        <begin position="460"/>
        <end position="534"/>
    </location>
</feature>
<evidence type="ECO:0000259" key="4">
    <source>
        <dbReference type="PROSITE" id="PS50102"/>
    </source>
</evidence>
<comment type="caution">
    <text evidence="5">The sequence shown here is derived from an EMBL/GenBank/DDBJ whole genome shotgun (WGS) entry which is preliminary data.</text>
</comment>
<evidence type="ECO:0000256" key="3">
    <source>
        <dbReference type="SAM" id="MobiDB-lite"/>
    </source>
</evidence>
<reference evidence="5 6" key="1">
    <citation type="journal article" date="2023" name="IMA Fungus">
        <title>Comparative genomic study of the Penicillium genus elucidates a diverse pangenome and 15 lateral gene transfer events.</title>
        <authorList>
            <person name="Petersen C."/>
            <person name="Sorensen T."/>
            <person name="Nielsen M.R."/>
            <person name="Sondergaard T.E."/>
            <person name="Sorensen J.L."/>
            <person name="Fitzpatrick D.A."/>
            <person name="Frisvad J.C."/>
            <person name="Nielsen K.L."/>
        </authorList>
    </citation>
    <scope>NUCLEOTIDE SEQUENCE [LARGE SCALE GENOMIC DNA]</scope>
    <source>
        <strain evidence="5 6">IBT 29057</strain>
    </source>
</reference>
<evidence type="ECO:0000256" key="1">
    <source>
        <dbReference type="ARBA" id="ARBA00022884"/>
    </source>
</evidence>
<gene>
    <name evidence="5" type="ORF">N7450_004881</name>
</gene>